<dbReference type="Proteomes" id="UP001597212">
    <property type="component" value="Unassembled WGS sequence"/>
</dbReference>
<accession>A0ABW4CZ38</accession>
<feature type="transmembrane region" description="Helical" evidence="1">
    <location>
        <begin position="6"/>
        <end position="24"/>
    </location>
</feature>
<proteinExistence type="predicted"/>
<protein>
    <submittedName>
        <fullName evidence="2">Uncharacterized protein</fullName>
    </submittedName>
</protein>
<evidence type="ECO:0000313" key="3">
    <source>
        <dbReference type="Proteomes" id="UP001597212"/>
    </source>
</evidence>
<sequence>MQLGSWTELVSGVITGLALVYTLLSDRRHQTIKFKVTFIPGAGINRSTGKGRGFWINVKNTSRYQKVQISLLAICVKTSNRRRHILPDSIPVVGSEPNLYRSDEDATLIPGQTYFGFVDGSNFAESVNRVVNFDDSLNKSELQYIAIAQDRSGQLRYTEIKDLGYDWFMSGAQDRNREITKS</sequence>
<dbReference type="RefSeq" id="WP_164506116.1">
    <property type="nucleotide sequence ID" value="NZ_JBHTOK010000063.1"/>
</dbReference>
<dbReference type="EMBL" id="JBHTOK010000063">
    <property type="protein sequence ID" value="MFD1441208.1"/>
    <property type="molecule type" value="Genomic_DNA"/>
</dbReference>
<keyword evidence="1" id="KW-0812">Transmembrane</keyword>
<evidence type="ECO:0000313" key="2">
    <source>
        <dbReference type="EMBL" id="MFD1441208.1"/>
    </source>
</evidence>
<keyword evidence="1" id="KW-1133">Transmembrane helix</keyword>
<comment type="caution">
    <text evidence="2">The sequence shown here is derived from an EMBL/GenBank/DDBJ whole genome shotgun (WGS) entry which is preliminary data.</text>
</comment>
<evidence type="ECO:0000256" key="1">
    <source>
        <dbReference type="SAM" id="Phobius"/>
    </source>
</evidence>
<keyword evidence="3" id="KW-1185">Reference proteome</keyword>
<keyword evidence="1" id="KW-0472">Membrane</keyword>
<organism evidence="2 3">
    <name type="scientific">Lacticaseibacillus hegangensis</name>
    <dbReference type="NCBI Taxonomy" id="2486010"/>
    <lineage>
        <taxon>Bacteria</taxon>
        <taxon>Bacillati</taxon>
        <taxon>Bacillota</taxon>
        <taxon>Bacilli</taxon>
        <taxon>Lactobacillales</taxon>
        <taxon>Lactobacillaceae</taxon>
        <taxon>Lacticaseibacillus</taxon>
    </lineage>
</organism>
<name>A0ABW4CZ38_9LACO</name>
<reference evidence="3" key="1">
    <citation type="journal article" date="2019" name="Int. J. Syst. Evol. Microbiol.">
        <title>The Global Catalogue of Microorganisms (GCM) 10K type strain sequencing project: providing services to taxonomists for standard genome sequencing and annotation.</title>
        <authorList>
            <consortium name="The Broad Institute Genomics Platform"/>
            <consortium name="The Broad Institute Genome Sequencing Center for Infectious Disease"/>
            <person name="Wu L."/>
            <person name="Ma J."/>
        </authorList>
    </citation>
    <scope>NUCLEOTIDE SEQUENCE [LARGE SCALE GENOMIC DNA]</scope>
    <source>
        <strain evidence="3">CCM 8912</strain>
    </source>
</reference>
<gene>
    <name evidence="2" type="ORF">ACFQ5K_07460</name>
</gene>